<evidence type="ECO:0000256" key="3">
    <source>
        <dbReference type="ARBA" id="ARBA00022576"/>
    </source>
</evidence>
<dbReference type="GO" id="GO:0008483">
    <property type="term" value="F:transaminase activity"/>
    <property type="evidence" value="ECO:0007669"/>
    <property type="project" value="UniProtKB-KW"/>
</dbReference>
<evidence type="ECO:0000256" key="5">
    <source>
        <dbReference type="ARBA" id="ARBA00022898"/>
    </source>
</evidence>
<keyword evidence="8" id="KW-1185">Reference proteome</keyword>
<dbReference type="InterPro" id="IPR035979">
    <property type="entry name" value="RBD_domain_sf"/>
</dbReference>
<dbReference type="EMBL" id="JBCNJP010000012">
    <property type="protein sequence ID" value="KAK9070545.1"/>
    <property type="molecule type" value="Genomic_DNA"/>
</dbReference>
<comment type="catalytic activity">
    <reaction evidence="6">
        <text>L-aspartate + 2-oxoglutarate = oxaloacetate + L-glutamate</text>
        <dbReference type="Rhea" id="RHEA:21824"/>
        <dbReference type="ChEBI" id="CHEBI:16452"/>
        <dbReference type="ChEBI" id="CHEBI:16810"/>
        <dbReference type="ChEBI" id="CHEBI:29985"/>
        <dbReference type="ChEBI" id="CHEBI:29991"/>
        <dbReference type="EC" id="2.6.1.1"/>
    </reaction>
</comment>
<evidence type="ECO:0000313" key="8">
    <source>
        <dbReference type="Proteomes" id="UP001408789"/>
    </source>
</evidence>
<dbReference type="PANTHER" id="PTHR11879:SF46">
    <property type="entry name" value="ASPARTATE AMINOTRANSFERASE, CYTOPLASMIC"/>
    <property type="match status" value="1"/>
</dbReference>
<keyword evidence="4" id="KW-0808">Transferase</keyword>
<comment type="caution">
    <text evidence="7">The sequence shown here is derived from an EMBL/GenBank/DDBJ whole genome shotgun (WGS) entry which is preliminary data.</text>
</comment>
<comment type="cofactor">
    <cofactor evidence="1">
        <name>pyridoxal 5'-phosphate</name>
        <dbReference type="ChEBI" id="CHEBI:597326"/>
    </cofactor>
</comment>
<evidence type="ECO:0000256" key="2">
    <source>
        <dbReference type="ARBA" id="ARBA00011738"/>
    </source>
</evidence>
<proteinExistence type="predicted"/>
<accession>A0AAP0H5D3</accession>
<reference evidence="7 8" key="1">
    <citation type="submission" date="2024-04" db="EMBL/GenBank/DDBJ databases">
        <title>The reference genome of an endangered Asteraceae, Deinandra increscens subsp. villosa, native to the Central Coast of California.</title>
        <authorList>
            <person name="Guilliams M."/>
            <person name="Hasenstab-Lehman K."/>
            <person name="Meyer R."/>
            <person name="Mcevoy S."/>
        </authorList>
    </citation>
    <scope>NUCLEOTIDE SEQUENCE [LARGE SCALE GENOMIC DNA]</scope>
    <source>
        <tissue evidence="7">Leaf</tissue>
    </source>
</reference>
<evidence type="ECO:0000313" key="7">
    <source>
        <dbReference type="EMBL" id="KAK9070545.1"/>
    </source>
</evidence>
<dbReference type="Gene3D" id="3.40.640.10">
    <property type="entry name" value="Type I PLP-dependent aspartate aminotransferase-like (Major domain)"/>
    <property type="match status" value="1"/>
</dbReference>
<sequence>MYPDFKHLETNVSLKGSDPWLAKPQDAYGEISVLQDQLLQLKFDVDEVEDGRLVINPWRLESCGFGFVSMFSIYEADRCIRYLDGYVLEGHVIIVEKVNISAEANCENQMLHLLIEGLTAFNKGTTELLFGADNPILHQQIVAIIQCLLGIWTLRVATAMIEQNFHGAKVLISYPTWGTNSTLRSSEADKM</sequence>
<dbReference type="Gene3D" id="3.30.70.330">
    <property type="match status" value="1"/>
</dbReference>
<evidence type="ECO:0000256" key="1">
    <source>
        <dbReference type="ARBA" id="ARBA00001933"/>
    </source>
</evidence>
<name>A0AAP0H5D3_9ASTR</name>
<evidence type="ECO:0000256" key="4">
    <source>
        <dbReference type="ARBA" id="ARBA00022679"/>
    </source>
</evidence>
<dbReference type="AlphaFoldDB" id="A0AAP0H5D3"/>
<dbReference type="Proteomes" id="UP001408789">
    <property type="component" value="Unassembled WGS sequence"/>
</dbReference>
<protein>
    <recommendedName>
        <fullName evidence="9">RRM domain-containing protein</fullName>
    </recommendedName>
</protein>
<gene>
    <name evidence="7" type="ORF">SSX86_010947</name>
</gene>
<evidence type="ECO:0000256" key="6">
    <source>
        <dbReference type="ARBA" id="ARBA00049185"/>
    </source>
</evidence>
<dbReference type="SUPFAM" id="SSF54928">
    <property type="entry name" value="RNA-binding domain, RBD"/>
    <property type="match status" value="1"/>
</dbReference>
<comment type="subunit">
    <text evidence="2">Homodimer.</text>
</comment>
<dbReference type="GO" id="GO:0006520">
    <property type="term" value="P:amino acid metabolic process"/>
    <property type="evidence" value="ECO:0007669"/>
    <property type="project" value="InterPro"/>
</dbReference>
<dbReference type="GO" id="GO:0003676">
    <property type="term" value="F:nucleic acid binding"/>
    <property type="evidence" value="ECO:0007669"/>
    <property type="project" value="InterPro"/>
</dbReference>
<dbReference type="InterPro" id="IPR015421">
    <property type="entry name" value="PyrdxlP-dep_Trfase_major"/>
</dbReference>
<organism evidence="7 8">
    <name type="scientific">Deinandra increscens subsp. villosa</name>
    <dbReference type="NCBI Taxonomy" id="3103831"/>
    <lineage>
        <taxon>Eukaryota</taxon>
        <taxon>Viridiplantae</taxon>
        <taxon>Streptophyta</taxon>
        <taxon>Embryophyta</taxon>
        <taxon>Tracheophyta</taxon>
        <taxon>Spermatophyta</taxon>
        <taxon>Magnoliopsida</taxon>
        <taxon>eudicotyledons</taxon>
        <taxon>Gunneridae</taxon>
        <taxon>Pentapetalae</taxon>
        <taxon>asterids</taxon>
        <taxon>campanulids</taxon>
        <taxon>Asterales</taxon>
        <taxon>Asteraceae</taxon>
        <taxon>Asteroideae</taxon>
        <taxon>Heliantheae alliance</taxon>
        <taxon>Madieae</taxon>
        <taxon>Madiinae</taxon>
        <taxon>Deinandra</taxon>
    </lineage>
</organism>
<keyword evidence="5" id="KW-0663">Pyridoxal phosphate</keyword>
<dbReference type="InterPro" id="IPR012677">
    <property type="entry name" value="Nucleotide-bd_a/b_plait_sf"/>
</dbReference>
<dbReference type="InterPro" id="IPR000796">
    <property type="entry name" value="Asp_trans"/>
</dbReference>
<dbReference type="PANTHER" id="PTHR11879">
    <property type="entry name" value="ASPARTATE AMINOTRANSFERASE"/>
    <property type="match status" value="1"/>
</dbReference>
<keyword evidence="3" id="KW-0032">Aminotransferase</keyword>
<evidence type="ECO:0008006" key="9">
    <source>
        <dbReference type="Google" id="ProtNLM"/>
    </source>
</evidence>